<dbReference type="STRING" id="1121131.SAMN02745229_02106"/>
<organism evidence="2 3">
    <name type="scientific">Butyrivibrio fibrisolvens DSM 3071</name>
    <dbReference type="NCBI Taxonomy" id="1121131"/>
    <lineage>
        <taxon>Bacteria</taxon>
        <taxon>Bacillati</taxon>
        <taxon>Bacillota</taxon>
        <taxon>Clostridia</taxon>
        <taxon>Lachnospirales</taxon>
        <taxon>Lachnospiraceae</taxon>
        <taxon>Butyrivibrio</taxon>
    </lineage>
</organism>
<keyword evidence="3" id="KW-1185">Reference proteome</keyword>
<dbReference type="OrthoDB" id="9787920at2"/>
<dbReference type="InterPro" id="IPR016181">
    <property type="entry name" value="Acyl_CoA_acyltransferase"/>
</dbReference>
<keyword evidence="2" id="KW-0808">Transferase</keyword>
<dbReference type="AlphaFoldDB" id="A0A1M5ZC75"/>
<evidence type="ECO:0000313" key="2">
    <source>
        <dbReference type="EMBL" id="SHI21804.1"/>
    </source>
</evidence>
<gene>
    <name evidence="2" type="ORF">SAMN02745229_02106</name>
</gene>
<feature type="domain" description="N-acetyltransferase" evidence="1">
    <location>
        <begin position="1"/>
        <end position="135"/>
    </location>
</feature>
<dbReference type="Proteomes" id="UP000184278">
    <property type="component" value="Unassembled WGS sequence"/>
</dbReference>
<dbReference type="GO" id="GO:0016747">
    <property type="term" value="F:acyltransferase activity, transferring groups other than amino-acyl groups"/>
    <property type="evidence" value="ECO:0007669"/>
    <property type="project" value="InterPro"/>
</dbReference>
<dbReference type="PROSITE" id="PS51186">
    <property type="entry name" value="GNAT"/>
    <property type="match status" value="1"/>
</dbReference>
<dbReference type="InterPro" id="IPR000182">
    <property type="entry name" value="GNAT_dom"/>
</dbReference>
<dbReference type="GeneID" id="89509730"/>
<dbReference type="CDD" id="cd04301">
    <property type="entry name" value="NAT_SF"/>
    <property type="match status" value="1"/>
</dbReference>
<protein>
    <submittedName>
        <fullName evidence="2">Acetyltransferase (GNAT) family protein</fullName>
    </submittedName>
</protein>
<name>A0A1M5ZC75_BUTFI</name>
<accession>A0A1M5ZC75</accession>
<dbReference type="EMBL" id="FQXK01000017">
    <property type="protein sequence ID" value="SHI21804.1"/>
    <property type="molecule type" value="Genomic_DNA"/>
</dbReference>
<evidence type="ECO:0000259" key="1">
    <source>
        <dbReference type="PROSITE" id="PS51186"/>
    </source>
</evidence>
<dbReference type="SUPFAM" id="SSF55729">
    <property type="entry name" value="Acyl-CoA N-acyltransferases (Nat)"/>
    <property type="match status" value="1"/>
</dbReference>
<proteinExistence type="predicted"/>
<sequence>MDIKRVTIDDRIDDFINTEFSNYAIDCDVALKYEEFCFAAEENGKIAGVITGHAYYNEVRIGDLIVGKEFRRYGVGSKLVAAVEDAYKGKGYEKIAITTFGFQAPEFYKKLGYELEFVREDADPKLKKYFYLKKI</sequence>
<reference evidence="3" key="1">
    <citation type="submission" date="2016-11" db="EMBL/GenBank/DDBJ databases">
        <authorList>
            <person name="Varghese N."/>
            <person name="Submissions S."/>
        </authorList>
    </citation>
    <scope>NUCLEOTIDE SEQUENCE [LARGE SCALE GENOMIC DNA]</scope>
    <source>
        <strain evidence="3">DSM 3071</strain>
    </source>
</reference>
<dbReference type="RefSeq" id="WP_081373812.1">
    <property type="nucleotide sequence ID" value="NZ_FQXK01000017.1"/>
</dbReference>
<dbReference type="Pfam" id="PF00583">
    <property type="entry name" value="Acetyltransf_1"/>
    <property type="match status" value="1"/>
</dbReference>
<dbReference type="Gene3D" id="3.40.630.30">
    <property type="match status" value="1"/>
</dbReference>
<evidence type="ECO:0000313" key="3">
    <source>
        <dbReference type="Proteomes" id="UP000184278"/>
    </source>
</evidence>